<accession>A0AAV5W1N9</accession>
<reference evidence="1" key="1">
    <citation type="submission" date="2023-10" db="EMBL/GenBank/DDBJ databases">
        <title>Genome assembly of Pristionchus species.</title>
        <authorList>
            <person name="Yoshida K."/>
            <person name="Sommer R.J."/>
        </authorList>
    </citation>
    <scope>NUCLEOTIDE SEQUENCE</scope>
    <source>
        <strain evidence="1">RS5133</strain>
    </source>
</reference>
<sequence length="84" mass="8811">CQLVDQVVIECVGNTTSRQRPAGILVVGVAPDEIAHEAVGRNDGRPLDGFNILQTGNVGGKTAVHAQDLASHQSSDGHPIEHVH</sequence>
<name>A0AAV5W1N9_9BILA</name>
<comment type="caution">
    <text evidence="1">The sequence shown here is derived from an EMBL/GenBank/DDBJ whole genome shotgun (WGS) entry which is preliminary data.</text>
</comment>
<organism evidence="1 2">
    <name type="scientific">Pristionchus fissidentatus</name>
    <dbReference type="NCBI Taxonomy" id="1538716"/>
    <lineage>
        <taxon>Eukaryota</taxon>
        <taxon>Metazoa</taxon>
        <taxon>Ecdysozoa</taxon>
        <taxon>Nematoda</taxon>
        <taxon>Chromadorea</taxon>
        <taxon>Rhabditida</taxon>
        <taxon>Rhabditina</taxon>
        <taxon>Diplogasteromorpha</taxon>
        <taxon>Diplogasteroidea</taxon>
        <taxon>Neodiplogasteridae</taxon>
        <taxon>Pristionchus</taxon>
    </lineage>
</organism>
<dbReference type="EMBL" id="BTSY01000004">
    <property type="protein sequence ID" value="GMT25819.1"/>
    <property type="molecule type" value="Genomic_DNA"/>
</dbReference>
<evidence type="ECO:0000313" key="1">
    <source>
        <dbReference type="EMBL" id="GMT25819.1"/>
    </source>
</evidence>
<feature type="non-terminal residue" evidence="1">
    <location>
        <position position="84"/>
    </location>
</feature>
<feature type="non-terminal residue" evidence="1">
    <location>
        <position position="1"/>
    </location>
</feature>
<gene>
    <name evidence="1" type="ORF">PFISCL1PPCAC_17116</name>
</gene>
<dbReference type="Proteomes" id="UP001432322">
    <property type="component" value="Unassembled WGS sequence"/>
</dbReference>
<dbReference type="AlphaFoldDB" id="A0AAV5W1N9"/>
<evidence type="ECO:0000313" key="2">
    <source>
        <dbReference type="Proteomes" id="UP001432322"/>
    </source>
</evidence>
<protein>
    <submittedName>
        <fullName evidence="1">Uncharacterized protein</fullName>
    </submittedName>
</protein>
<keyword evidence="2" id="KW-1185">Reference proteome</keyword>
<proteinExistence type="predicted"/>